<protein>
    <submittedName>
        <fullName evidence="2">Uncharacterized protein</fullName>
    </submittedName>
</protein>
<evidence type="ECO:0000256" key="1">
    <source>
        <dbReference type="SAM" id="MobiDB-lite"/>
    </source>
</evidence>
<reference evidence="2 3" key="1">
    <citation type="submission" date="2015-10" db="EMBL/GenBank/DDBJ databases">
        <authorList>
            <person name="Gilbert D.G."/>
        </authorList>
    </citation>
    <scope>NUCLEOTIDE SEQUENCE [LARGE SCALE GENOMIC DNA]</scope>
    <source>
        <strain evidence="2">FVVF132</strain>
    </source>
</reference>
<feature type="region of interest" description="Disordered" evidence="1">
    <location>
        <begin position="1"/>
        <end position="22"/>
    </location>
</feature>
<sequence length="204" mass="23084">MDKVLRTPELPGRSKAKTETLGKAEETKAEDYIQLLGLFSVNFHAVCIVEELKEDRSYQPGMMIELQNRFILVISLFNQKYNEIQKQGPKTSPSTQKRVKRALPSDHIIIVQELGSTASKTTSEKILPLPGQALRLSSTPKNRAEKLAQLWGVPQGLLEDYLVDFAVVSLNYSNTRIIQWWQQVVTDISKWLEILQDSSDIVSA</sequence>
<organism evidence="2 3">
    <name type="scientific">Amazona aestiva</name>
    <name type="common">Blue-fronted Amazon parrot</name>
    <dbReference type="NCBI Taxonomy" id="12930"/>
    <lineage>
        <taxon>Eukaryota</taxon>
        <taxon>Metazoa</taxon>
        <taxon>Chordata</taxon>
        <taxon>Craniata</taxon>
        <taxon>Vertebrata</taxon>
        <taxon>Euteleostomi</taxon>
        <taxon>Archelosauria</taxon>
        <taxon>Archosauria</taxon>
        <taxon>Dinosauria</taxon>
        <taxon>Saurischia</taxon>
        <taxon>Theropoda</taxon>
        <taxon>Coelurosauria</taxon>
        <taxon>Aves</taxon>
        <taxon>Neognathae</taxon>
        <taxon>Neoaves</taxon>
        <taxon>Telluraves</taxon>
        <taxon>Australaves</taxon>
        <taxon>Psittaciformes</taxon>
        <taxon>Psittacidae</taxon>
        <taxon>Amazona</taxon>
    </lineage>
</organism>
<evidence type="ECO:0000313" key="2">
    <source>
        <dbReference type="EMBL" id="KQK77838.1"/>
    </source>
</evidence>
<proteinExistence type="predicted"/>
<evidence type="ECO:0000313" key="3">
    <source>
        <dbReference type="Proteomes" id="UP000051836"/>
    </source>
</evidence>
<dbReference type="AlphaFoldDB" id="A0A0Q3TBW2"/>
<keyword evidence="3" id="KW-1185">Reference proteome</keyword>
<name>A0A0Q3TBW2_AMAAE</name>
<comment type="caution">
    <text evidence="2">The sequence shown here is derived from an EMBL/GenBank/DDBJ whole genome shotgun (WGS) entry which is preliminary data.</text>
</comment>
<dbReference type="EMBL" id="LMAW01002710">
    <property type="protein sequence ID" value="KQK77838.1"/>
    <property type="molecule type" value="Genomic_DNA"/>
</dbReference>
<dbReference type="Proteomes" id="UP000051836">
    <property type="component" value="Unassembled WGS sequence"/>
</dbReference>
<accession>A0A0Q3TBW2</accession>
<gene>
    <name evidence="2" type="ORF">AAES_121211</name>
</gene>